<protein>
    <submittedName>
        <fullName evidence="2">Uncharacterized protein</fullName>
    </submittedName>
</protein>
<dbReference type="EMBL" id="PQIB02000018">
    <property type="protein sequence ID" value="RLM54411.1"/>
    <property type="molecule type" value="Genomic_DNA"/>
</dbReference>
<sequence length="68" mass="7479">METLPRTAPTPEPGRETKPHRACDLSSCGSGKTRSRRHASNWRRSMPNSSKRWDAARPTGAPAPPPVM</sequence>
<comment type="caution">
    <text evidence="2">The sequence shown here is derived from an EMBL/GenBank/DDBJ whole genome shotgun (WGS) entry which is preliminary data.</text>
</comment>
<reference evidence="3" key="1">
    <citation type="journal article" date="2019" name="Nat. Commun.">
        <title>The genome of broomcorn millet.</title>
        <authorList>
            <person name="Zou C."/>
            <person name="Miki D."/>
            <person name="Li D."/>
            <person name="Tang Q."/>
            <person name="Xiao L."/>
            <person name="Rajput S."/>
            <person name="Deng P."/>
            <person name="Jia W."/>
            <person name="Huang R."/>
            <person name="Zhang M."/>
            <person name="Sun Y."/>
            <person name="Hu J."/>
            <person name="Fu X."/>
            <person name="Schnable P.S."/>
            <person name="Li F."/>
            <person name="Zhang H."/>
            <person name="Feng B."/>
            <person name="Zhu X."/>
            <person name="Liu R."/>
            <person name="Schnable J.C."/>
            <person name="Zhu J.-K."/>
            <person name="Zhang H."/>
        </authorList>
    </citation>
    <scope>NUCLEOTIDE SEQUENCE [LARGE SCALE GENOMIC DNA]</scope>
</reference>
<feature type="region of interest" description="Disordered" evidence="1">
    <location>
        <begin position="1"/>
        <end position="68"/>
    </location>
</feature>
<gene>
    <name evidence="2" type="ORF">C2845_PM10G11760</name>
</gene>
<dbReference type="AlphaFoldDB" id="A0A3L6PDH7"/>
<evidence type="ECO:0000313" key="2">
    <source>
        <dbReference type="EMBL" id="RLM54411.1"/>
    </source>
</evidence>
<feature type="compositionally biased region" description="Basic and acidic residues" evidence="1">
    <location>
        <begin position="13"/>
        <end position="23"/>
    </location>
</feature>
<proteinExistence type="predicted"/>
<keyword evidence="3" id="KW-1185">Reference proteome</keyword>
<name>A0A3L6PDH7_PANMI</name>
<evidence type="ECO:0000256" key="1">
    <source>
        <dbReference type="SAM" id="MobiDB-lite"/>
    </source>
</evidence>
<organism evidence="2 3">
    <name type="scientific">Panicum miliaceum</name>
    <name type="common">Proso millet</name>
    <name type="synonym">Broomcorn millet</name>
    <dbReference type="NCBI Taxonomy" id="4540"/>
    <lineage>
        <taxon>Eukaryota</taxon>
        <taxon>Viridiplantae</taxon>
        <taxon>Streptophyta</taxon>
        <taxon>Embryophyta</taxon>
        <taxon>Tracheophyta</taxon>
        <taxon>Spermatophyta</taxon>
        <taxon>Magnoliopsida</taxon>
        <taxon>Liliopsida</taxon>
        <taxon>Poales</taxon>
        <taxon>Poaceae</taxon>
        <taxon>PACMAD clade</taxon>
        <taxon>Panicoideae</taxon>
        <taxon>Panicodae</taxon>
        <taxon>Paniceae</taxon>
        <taxon>Panicinae</taxon>
        <taxon>Panicum</taxon>
        <taxon>Panicum sect. Panicum</taxon>
    </lineage>
</organism>
<dbReference type="Proteomes" id="UP000275267">
    <property type="component" value="Unassembled WGS sequence"/>
</dbReference>
<evidence type="ECO:0000313" key="3">
    <source>
        <dbReference type="Proteomes" id="UP000275267"/>
    </source>
</evidence>
<accession>A0A3L6PDH7</accession>